<evidence type="ECO:0000259" key="1">
    <source>
        <dbReference type="PROSITE" id="PS50994"/>
    </source>
</evidence>
<reference evidence="2 3" key="1">
    <citation type="journal article" date="2012" name="Environ. Microbiol.">
        <title>The genome of the ammonia-oxidizing Candidatus Nitrososphaera gargensis: insights into metabolic versatility and environmental adaptations.</title>
        <authorList>
            <person name="Spang A."/>
            <person name="Poehlein A."/>
            <person name="Offre P."/>
            <person name="Zumbragel S."/>
            <person name="Haider S."/>
            <person name="Rychlik N."/>
            <person name="Nowka B."/>
            <person name="Schmeisser C."/>
            <person name="Lebedeva E.V."/>
            <person name="Rattei T."/>
            <person name="Bohm C."/>
            <person name="Schmid M."/>
            <person name="Galushko A."/>
            <person name="Hatzenpichler R."/>
            <person name="Weinmaier T."/>
            <person name="Daniel R."/>
            <person name="Schleper C."/>
            <person name="Spieck E."/>
            <person name="Streit W."/>
            <person name="Wagner M."/>
        </authorList>
    </citation>
    <scope>NUCLEOTIDE SEQUENCE [LARGE SCALE GENOMIC DNA]</scope>
    <source>
        <strain evidence="3">Ga9.2</strain>
    </source>
</reference>
<sequence length="211" mass="25134">MLIRIKPKPQPSKRFQRRHVVDSLWQGDTFQFRISGVGRVYVTGFTDDDRSRYRIVSKAYLHRGAKEAINALCHALKKGRIPREMYFDNEKQFIANDFKKELAKFHIKPIYGKPYNPKGRGKVERYHEVLHQELISQVHFSSLSHFRKELRKFDRRYNYWRKSQALGWKTPASVYYDRKYFRKSAIKAATNPCNKTGHKRLHSTVTKVERS</sequence>
<dbReference type="Proteomes" id="UP000008037">
    <property type="component" value="Chromosome"/>
</dbReference>
<dbReference type="HOGENOM" id="CLU_1302662_0_0_2"/>
<dbReference type="Pfam" id="PF13683">
    <property type="entry name" value="rve_3"/>
    <property type="match status" value="1"/>
</dbReference>
<gene>
    <name evidence="2" type="ordered locus">Ngar_c08970</name>
</gene>
<evidence type="ECO:0000313" key="2">
    <source>
        <dbReference type="EMBL" id="AFU57839.1"/>
    </source>
</evidence>
<dbReference type="Gene3D" id="3.30.420.10">
    <property type="entry name" value="Ribonuclease H-like superfamily/Ribonuclease H"/>
    <property type="match status" value="1"/>
</dbReference>
<dbReference type="InterPro" id="IPR036397">
    <property type="entry name" value="RNaseH_sf"/>
</dbReference>
<dbReference type="BioCyc" id="CNIT1237085:G1324-895-MONOMER"/>
<dbReference type="STRING" id="1237085.Ngar_c08970"/>
<dbReference type="EMBL" id="CP002408">
    <property type="protein sequence ID" value="AFU57839.1"/>
    <property type="molecule type" value="Genomic_DNA"/>
</dbReference>
<dbReference type="InParanoid" id="K0IME4"/>
<dbReference type="SUPFAM" id="SSF53098">
    <property type="entry name" value="Ribonuclease H-like"/>
    <property type="match status" value="1"/>
</dbReference>
<accession>K0IME4</accession>
<dbReference type="PANTHER" id="PTHR35004:SF6">
    <property type="entry name" value="TRANSPOSASE"/>
    <property type="match status" value="1"/>
</dbReference>
<dbReference type="PANTHER" id="PTHR35004">
    <property type="entry name" value="TRANSPOSASE RV3428C-RELATED"/>
    <property type="match status" value="1"/>
</dbReference>
<dbReference type="KEGG" id="nga:Ngar_c08970"/>
<dbReference type="InterPro" id="IPR012337">
    <property type="entry name" value="RNaseH-like_sf"/>
</dbReference>
<protein>
    <submittedName>
        <fullName evidence="2">Putative transposase</fullName>
    </submittedName>
</protein>
<evidence type="ECO:0000313" key="3">
    <source>
        <dbReference type="Proteomes" id="UP000008037"/>
    </source>
</evidence>
<dbReference type="GO" id="GO:0015074">
    <property type="term" value="P:DNA integration"/>
    <property type="evidence" value="ECO:0007669"/>
    <property type="project" value="InterPro"/>
</dbReference>
<dbReference type="GO" id="GO:0003676">
    <property type="term" value="F:nucleic acid binding"/>
    <property type="evidence" value="ECO:0007669"/>
    <property type="project" value="InterPro"/>
</dbReference>
<dbReference type="AlphaFoldDB" id="K0IME4"/>
<dbReference type="InterPro" id="IPR001584">
    <property type="entry name" value="Integrase_cat-core"/>
</dbReference>
<feature type="domain" description="Integrase catalytic" evidence="1">
    <location>
        <begin position="7"/>
        <end position="179"/>
    </location>
</feature>
<keyword evidence="3" id="KW-1185">Reference proteome</keyword>
<dbReference type="PROSITE" id="PS50994">
    <property type="entry name" value="INTEGRASE"/>
    <property type="match status" value="1"/>
</dbReference>
<organism evidence="2 3">
    <name type="scientific">Nitrososphaera gargensis (strain Ga9.2)</name>
    <dbReference type="NCBI Taxonomy" id="1237085"/>
    <lineage>
        <taxon>Archaea</taxon>
        <taxon>Nitrososphaerota</taxon>
        <taxon>Nitrososphaeria</taxon>
        <taxon>Nitrososphaerales</taxon>
        <taxon>Nitrososphaeraceae</taxon>
        <taxon>Nitrososphaera</taxon>
    </lineage>
</organism>
<name>K0IME4_NITGG</name>
<proteinExistence type="predicted"/>